<dbReference type="Proteomes" id="UP000660680">
    <property type="component" value="Unassembled WGS sequence"/>
</dbReference>
<dbReference type="PANTHER" id="PTHR43289">
    <property type="entry name" value="MITOGEN-ACTIVATED PROTEIN KINASE KINASE KINASE 20-RELATED"/>
    <property type="match status" value="1"/>
</dbReference>
<keyword evidence="2" id="KW-0723">Serine/threonine-protein kinase</keyword>
<dbReference type="Pfam" id="PF00069">
    <property type="entry name" value="Pkinase"/>
    <property type="match status" value="1"/>
</dbReference>
<proteinExistence type="predicted"/>
<keyword evidence="3" id="KW-0808">Transferase</keyword>
<dbReference type="RefSeq" id="WP_229786844.1">
    <property type="nucleotide sequence ID" value="NZ_BMRB01000002.1"/>
</dbReference>
<dbReference type="SMART" id="SM00220">
    <property type="entry name" value="S_TKc"/>
    <property type="match status" value="1"/>
</dbReference>
<feature type="region of interest" description="Disordered" evidence="7">
    <location>
        <begin position="320"/>
        <end position="392"/>
    </location>
</feature>
<keyword evidence="10" id="KW-1185">Reference proteome</keyword>
<evidence type="ECO:0000256" key="1">
    <source>
        <dbReference type="ARBA" id="ARBA00012513"/>
    </source>
</evidence>
<evidence type="ECO:0000313" key="9">
    <source>
        <dbReference type="EMBL" id="GGS30190.1"/>
    </source>
</evidence>
<dbReference type="PROSITE" id="PS50011">
    <property type="entry name" value="PROTEIN_KINASE_DOM"/>
    <property type="match status" value="1"/>
</dbReference>
<dbReference type="SUPFAM" id="SSF56112">
    <property type="entry name" value="Protein kinase-like (PK-like)"/>
    <property type="match status" value="1"/>
</dbReference>
<keyword evidence="5" id="KW-0418">Kinase</keyword>
<dbReference type="GO" id="GO:0005524">
    <property type="term" value="F:ATP binding"/>
    <property type="evidence" value="ECO:0007669"/>
    <property type="project" value="UniProtKB-KW"/>
</dbReference>
<evidence type="ECO:0000256" key="2">
    <source>
        <dbReference type="ARBA" id="ARBA00022527"/>
    </source>
</evidence>
<name>A0A918LCM9_9PSEU</name>
<dbReference type="Gene3D" id="1.10.510.10">
    <property type="entry name" value="Transferase(Phosphotransferase) domain 1"/>
    <property type="match status" value="1"/>
</dbReference>
<dbReference type="EC" id="2.7.11.1" evidence="1"/>
<dbReference type="EMBL" id="BMRB01000002">
    <property type="protein sequence ID" value="GGS30190.1"/>
    <property type="molecule type" value="Genomic_DNA"/>
</dbReference>
<comment type="caution">
    <text evidence="9">The sequence shown here is derived from an EMBL/GenBank/DDBJ whole genome shotgun (WGS) entry which is preliminary data.</text>
</comment>
<dbReference type="InterPro" id="IPR000719">
    <property type="entry name" value="Prot_kinase_dom"/>
</dbReference>
<feature type="domain" description="Protein kinase" evidence="8">
    <location>
        <begin position="11"/>
        <end position="270"/>
    </location>
</feature>
<dbReference type="GO" id="GO:0004674">
    <property type="term" value="F:protein serine/threonine kinase activity"/>
    <property type="evidence" value="ECO:0007669"/>
    <property type="project" value="UniProtKB-KW"/>
</dbReference>
<keyword evidence="6" id="KW-0067">ATP-binding</keyword>
<dbReference type="PANTHER" id="PTHR43289:SF6">
    <property type="entry name" value="SERINE_THREONINE-PROTEIN KINASE NEKL-3"/>
    <property type="match status" value="1"/>
</dbReference>
<reference evidence="9" key="2">
    <citation type="submission" date="2020-09" db="EMBL/GenBank/DDBJ databases">
        <authorList>
            <person name="Sun Q."/>
            <person name="Ohkuma M."/>
        </authorList>
    </citation>
    <scope>NUCLEOTIDE SEQUENCE</scope>
    <source>
        <strain evidence="9">JCM 3276</strain>
    </source>
</reference>
<evidence type="ECO:0000259" key="8">
    <source>
        <dbReference type="PROSITE" id="PS50011"/>
    </source>
</evidence>
<feature type="compositionally biased region" description="Low complexity" evidence="7">
    <location>
        <begin position="327"/>
        <end position="345"/>
    </location>
</feature>
<dbReference type="CDD" id="cd14014">
    <property type="entry name" value="STKc_PknB_like"/>
    <property type="match status" value="1"/>
</dbReference>
<evidence type="ECO:0000313" key="10">
    <source>
        <dbReference type="Proteomes" id="UP000660680"/>
    </source>
</evidence>
<dbReference type="InterPro" id="IPR008271">
    <property type="entry name" value="Ser/Thr_kinase_AS"/>
</dbReference>
<gene>
    <name evidence="9" type="ORF">GCM10010171_24610</name>
</gene>
<dbReference type="PROSITE" id="PS00108">
    <property type="entry name" value="PROTEIN_KINASE_ST"/>
    <property type="match status" value="1"/>
</dbReference>
<reference evidence="9" key="1">
    <citation type="journal article" date="2014" name="Int. J. Syst. Evol. Microbiol.">
        <title>Complete genome sequence of Corynebacterium casei LMG S-19264T (=DSM 44701T), isolated from a smear-ripened cheese.</title>
        <authorList>
            <consortium name="US DOE Joint Genome Institute (JGI-PGF)"/>
            <person name="Walter F."/>
            <person name="Albersmeier A."/>
            <person name="Kalinowski J."/>
            <person name="Ruckert C."/>
        </authorList>
    </citation>
    <scope>NUCLEOTIDE SEQUENCE</scope>
    <source>
        <strain evidence="9">JCM 3276</strain>
    </source>
</reference>
<evidence type="ECO:0000256" key="6">
    <source>
        <dbReference type="ARBA" id="ARBA00022840"/>
    </source>
</evidence>
<keyword evidence="4" id="KW-0547">Nucleotide-binding</keyword>
<dbReference type="Gene3D" id="3.30.200.20">
    <property type="entry name" value="Phosphorylase Kinase, domain 1"/>
    <property type="match status" value="1"/>
</dbReference>
<evidence type="ECO:0000256" key="5">
    <source>
        <dbReference type="ARBA" id="ARBA00022777"/>
    </source>
</evidence>
<dbReference type="InterPro" id="IPR011009">
    <property type="entry name" value="Kinase-like_dom_sf"/>
</dbReference>
<organism evidence="9 10">
    <name type="scientific">Actinokineospora fastidiosa</name>
    <dbReference type="NCBI Taxonomy" id="1816"/>
    <lineage>
        <taxon>Bacteria</taxon>
        <taxon>Bacillati</taxon>
        <taxon>Actinomycetota</taxon>
        <taxon>Actinomycetes</taxon>
        <taxon>Pseudonocardiales</taxon>
        <taxon>Pseudonocardiaceae</taxon>
        <taxon>Actinokineospora</taxon>
    </lineage>
</organism>
<evidence type="ECO:0000256" key="4">
    <source>
        <dbReference type="ARBA" id="ARBA00022741"/>
    </source>
</evidence>
<dbReference type="AlphaFoldDB" id="A0A918LCM9"/>
<evidence type="ECO:0000256" key="3">
    <source>
        <dbReference type="ARBA" id="ARBA00022679"/>
    </source>
</evidence>
<accession>A0A918LCM9</accession>
<evidence type="ECO:0000256" key="7">
    <source>
        <dbReference type="SAM" id="MobiDB-lite"/>
    </source>
</evidence>
<sequence length="392" mass="41454">MDQDELFAGRYRLGEVLGSGGAARVYRAWDTRLARPVAVKTFRRTPDEVDILRFDNEVRTMAALSHPALVEVYDTGVAGRPYVVLQLIEGRTLRDRIAEGPLPVAEIRRLGVRLAEALAYVHSEGVIHRDVKPSNILLDADGLPYLADFGVARLTGAERITASNQMVGTAAYLAPEQVRGTEVDSRADIYALGLVLLECHTGVPEYQGTDVESAVARLHRPPVVPQDLPTDLVHLLARMTALSPHRRPSAQECASVLAAESATAETRPALDILPWTDDPPPPPPLRRHALLGAGTLLAAAGIATLMLTAPVHSVGPTTAVPPPTIITPPRAEATAPPTTTSTAAPVDHADEDEGTAAVVVTGKEKGKGKGGKGKAVDKPTGPKGKGANKGRG</sequence>
<protein>
    <recommendedName>
        <fullName evidence="1">non-specific serine/threonine protein kinase</fullName>
        <ecNumber evidence="1">2.7.11.1</ecNumber>
    </recommendedName>
</protein>